<gene>
    <name evidence="2" type="ORF">PCARR_a3467</name>
</gene>
<keyword evidence="1" id="KW-0812">Transmembrane</keyword>
<accession>A0ABR9EM87</accession>
<keyword evidence="3" id="KW-1185">Reference proteome</keyword>
<evidence type="ECO:0000313" key="2">
    <source>
        <dbReference type="EMBL" id="MBE0381667.1"/>
    </source>
</evidence>
<evidence type="ECO:0000256" key="1">
    <source>
        <dbReference type="SAM" id="Phobius"/>
    </source>
</evidence>
<proteinExistence type="predicted"/>
<protein>
    <submittedName>
        <fullName evidence="2">Uncharacterized protein</fullName>
    </submittedName>
</protein>
<dbReference type="Proteomes" id="UP000615003">
    <property type="component" value="Unassembled WGS sequence"/>
</dbReference>
<comment type="caution">
    <text evidence="2">The sequence shown here is derived from an EMBL/GenBank/DDBJ whole genome shotgun (WGS) entry which is preliminary data.</text>
</comment>
<reference evidence="2 3" key="1">
    <citation type="submission" date="2015-06" db="EMBL/GenBank/DDBJ databases">
        <title>Genome sequence of Pseudoalteromonas carrageenovora.</title>
        <authorList>
            <person name="Xie B.-B."/>
            <person name="Rong J.-C."/>
            <person name="Qin Q.-L."/>
            <person name="Zhang Y.-Z."/>
        </authorList>
    </citation>
    <scope>NUCLEOTIDE SEQUENCE [LARGE SCALE GENOMIC DNA]</scope>
    <source>
        <strain evidence="2 3">IAM 12662</strain>
    </source>
</reference>
<evidence type="ECO:0000313" key="3">
    <source>
        <dbReference type="Proteomes" id="UP000615003"/>
    </source>
</evidence>
<sequence length="46" mass="5258">MVRIGSPRSGLVQQFNSALIAHISADLTLIYLLYLVLTNNLKHYYH</sequence>
<name>A0ABR9EM87_PSEVC</name>
<dbReference type="EMBL" id="AQGW01000016">
    <property type="protein sequence ID" value="MBE0381667.1"/>
    <property type="molecule type" value="Genomic_DNA"/>
</dbReference>
<feature type="transmembrane region" description="Helical" evidence="1">
    <location>
        <begin position="15"/>
        <end position="37"/>
    </location>
</feature>
<keyword evidence="1" id="KW-1133">Transmembrane helix</keyword>
<keyword evidence="1" id="KW-0472">Membrane</keyword>
<organism evidence="2 3">
    <name type="scientific">Pseudoalteromonas carrageenovora IAM 12662</name>
    <dbReference type="NCBI Taxonomy" id="1314868"/>
    <lineage>
        <taxon>Bacteria</taxon>
        <taxon>Pseudomonadati</taxon>
        <taxon>Pseudomonadota</taxon>
        <taxon>Gammaproteobacteria</taxon>
        <taxon>Alteromonadales</taxon>
        <taxon>Pseudoalteromonadaceae</taxon>
        <taxon>Pseudoalteromonas</taxon>
    </lineage>
</organism>